<dbReference type="GeneID" id="100369374"/>
<dbReference type="InterPro" id="IPR041588">
    <property type="entry name" value="Integrase_H2C2"/>
</dbReference>
<dbReference type="PANTHER" id="PTHR47331:SF1">
    <property type="entry name" value="GAG-LIKE PROTEIN"/>
    <property type="match status" value="1"/>
</dbReference>
<protein>
    <submittedName>
        <fullName evidence="3">Uncharacterized protein LOC100369374</fullName>
    </submittedName>
</protein>
<dbReference type="Gene3D" id="3.30.70.270">
    <property type="match status" value="1"/>
</dbReference>
<dbReference type="SUPFAM" id="SSF56672">
    <property type="entry name" value="DNA/RNA polymerases"/>
    <property type="match status" value="1"/>
</dbReference>
<dbReference type="Pfam" id="PF18701">
    <property type="entry name" value="DUF5641"/>
    <property type="match status" value="1"/>
</dbReference>
<dbReference type="SUPFAM" id="SSF53098">
    <property type="entry name" value="Ribonuclease H-like"/>
    <property type="match status" value="1"/>
</dbReference>
<dbReference type="Proteomes" id="UP000694865">
    <property type="component" value="Unplaced"/>
</dbReference>
<proteinExistence type="predicted"/>
<dbReference type="Gene3D" id="3.30.420.10">
    <property type="entry name" value="Ribonuclease H-like superfamily/Ribonuclease H"/>
    <property type="match status" value="1"/>
</dbReference>
<organism evidence="2 3">
    <name type="scientific">Saccoglossus kowalevskii</name>
    <name type="common">Acorn worm</name>
    <dbReference type="NCBI Taxonomy" id="10224"/>
    <lineage>
        <taxon>Eukaryota</taxon>
        <taxon>Metazoa</taxon>
        <taxon>Hemichordata</taxon>
        <taxon>Enteropneusta</taxon>
        <taxon>Harrimaniidae</taxon>
        <taxon>Saccoglossus</taxon>
    </lineage>
</organism>
<sequence length="1091" mass="124689">MAQRLTPEMREVYNSIIQEQLNRDFIEKIVDDDPKRGHYIPHHPVEKQSSTTPIRVVYNCSAKYRDQPSLNECLETGPSINNDLVKMLLRFRTHNIGLSSDIEKTFLNVKLAKNDQEFTKFFWLKDPSDPHGEMDIYRFKVVLFGSTSSPFMLNAVIKTHLESQECTISKDLKSNIYVDNVLTGVKNTVDATKYYERSTEMMRDAGLNLRSWATNDPMLRNRSEIDKTAESKSNVNILGLRWNTHQDTIHYPNTDIGQTNSDNLHTKREIVRYTSRLFDPLGYLAPVHVKAKSFIQKLWKAGLFWDTPISADLTEEWGNIRQNLDSVKGTTVNRIFFTDSNTETDEYELHVFADASKTTAHGAVVYLKNGNHTSIVIAKSRLNPVRPMTLPHLELVAATIATRLADFVLKALTNVKINKCVLWSDSQITIHWIRSHKTLPVFVENRVREIRAGPFDDIKYCPTAENPANLLTRGITTNDLNRSKLWWEGPHWLKGGKWPKCDLFDASENAVLKLNITDEFEPVKDMNTNCHRDELENVDELKPCDKLNTEICVAKPCGISKVIDIDRFQSLSKLLRVTTLVSRFISNLKRDKTTRDVGSITTQELCHAETMWIYSVQNQRYCNEKSALKSQSNFPLARQIKLYLDDENIIRCGGRIHNAPVDYDAKFPILLPAHHKFSELSITQTHAQTLHSGVESTVTLLRQRYWIPKCRSTVKSVLYKCITCKRLGGKSYEVPLALPLPSNRVTQAPPFRVIGLDYTGELHIKRYDGTKTKAYICLFTCASTRAVHLEVVPNLTPAAFLRALRRFAARRSYPHIIISDNQSKFCAANNELNNLFNENEIKSFLAGKGITWNFIPKRAPNFGGFYERLIGMTKNCLCKVLGCAFVNMNELVTLVCEIEAVLNDRPLTHISTDINDPQPLTPLHLINGRLLTTLPHTLVDNSDADFEITTPSEANKRAKYLPELHQRFHRRWLTEYILALRERHQNNKNNVTSNRIKIGDIVLVHSDTQKRLLWPLAKVEKLHVRNDGLVRSADIRTKTGKTSRPICKLYPLELGAVENNLMTGMPTTKLVENKYHSFYNVLNATLPLLQS</sequence>
<dbReference type="Gene3D" id="3.10.10.10">
    <property type="entry name" value="HIV Type 1 Reverse Transcriptase, subunit A, domain 1"/>
    <property type="match status" value="1"/>
</dbReference>
<dbReference type="Pfam" id="PF00078">
    <property type="entry name" value="RVT_1"/>
    <property type="match status" value="1"/>
</dbReference>
<accession>A0ABM0GRR9</accession>
<dbReference type="RefSeq" id="XP_002735894.1">
    <property type="nucleotide sequence ID" value="XM_002735848.1"/>
</dbReference>
<dbReference type="InterPro" id="IPR008042">
    <property type="entry name" value="Retrotrans_Pao"/>
</dbReference>
<name>A0ABM0GRR9_SACKO</name>
<evidence type="ECO:0000313" key="2">
    <source>
        <dbReference type="Proteomes" id="UP000694865"/>
    </source>
</evidence>
<evidence type="ECO:0000259" key="1">
    <source>
        <dbReference type="PROSITE" id="PS50994"/>
    </source>
</evidence>
<dbReference type="PROSITE" id="PS50994">
    <property type="entry name" value="INTEGRASE"/>
    <property type="match status" value="1"/>
</dbReference>
<dbReference type="InterPro" id="IPR001584">
    <property type="entry name" value="Integrase_cat-core"/>
</dbReference>
<dbReference type="InterPro" id="IPR040676">
    <property type="entry name" value="DUF5641"/>
</dbReference>
<dbReference type="InterPro" id="IPR043128">
    <property type="entry name" value="Rev_trsase/Diguanyl_cyclase"/>
</dbReference>
<evidence type="ECO:0000313" key="3">
    <source>
        <dbReference type="RefSeq" id="XP_002735894.1"/>
    </source>
</evidence>
<dbReference type="Pfam" id="PF17921">
    <property type="entry name" value="Integrase_H2C2"/>
    <property type="match status" value="1"/>
</dbReference>
<gene>
    <name evidence="3" type="primary">LOC100369374</name>
</gene>
<feature type="domain" description="Integrase catalytic" evidence="1">
    <location>
        <begin position="745"/>
        <end position="930"/>
    </location>
</feature>
<keyword evidence="2" id="KW-1185">Reference proteome</keyword>
<dbReference type="InterPro" id="IPR000477">
    <property type="entry name" value="RT_dom"/>
</dbReference>
<dbReference type="InterPro" id="IPR043502">
    <property type="entry name" value="DNA/RNA_pol_sf"/>
</dbReference>
<dbReference type="InterPro" id="IPR012337">
    <property type="entry name" value="RNaseH-like_sf"/>
</dbReference>
<dbReference type="Pfam" id="PF05380">
    <property type="entry name" value="Peptidase_A17"/>
    <property type="match status" value="1"/>
</dbReference>
<dbReference type="PANTHER" id="PTHR47331">
    <property type="entry name" value="PHD-TYPE DOMAIN-CONTAINING PROTEIN"/>
    <property type="match status" value="1"/>
</dbReference>
<dbReference type="InterPro" id="IPR036397">
    <property type="entry name" value="RNaseH_sf"/>
</dbReference>
<dbReference type="Gene3D" id="1.10.340.70">
    <property type="match status" value="1"/>
</dbReference>
<reference evidence="3" key="1">
    <citation type="submission" date="2025-08" db="UniProtKB">
        <authorList>
            <consortium name="RefSeq"/>
        </authorList>
    </citation>
    <scope>IDENTIFICATION</scope>
    <source>
        <tissue evidence="3">Testes</tissue>
    </source>
</reference>